<dbReference type="InterPro" id="IPR036188">
    <property type="entry name" value="FAD/NAD-bd_sf"/>
</dbReference>
<evidence type="ECO:0000256" key="1">
    <source>
        <dbReference type="SAM" id="MobiDB-lite"/>
    </source>
</evidence>
<gene>
    <name evidence="2" type="ORF">PSNMU_V1.4_AUG-EV-PASAV3_0033040</name>
</gene>
<dbReference type="PANTHER" id="PTHR38663:SF1">
    <property type="entry name" value="L-ORNITHINE N(5)-MONOOXYGENASE"/>
    <property type="match status" value="1"/>
</dbReference>
<reference evidence="2 3" key="1">
    <citation type="submission" date="2019-01" db="EMBL/GenBank/DDBJ databases">
        <authorList>
            <person name="Ferrante I. M."/>
        </authorList>
    </citation>
    <scope>NUCLEOTIDE SEQUENCE [LARGE SCALE GENOMIC DNA]</scope>
    <source>
        <strain evidence="2 3">B856</strain>
    </source>
</reference>
<dbReference type="SUPFAM" id="SSF51905">
    <property type="entry name" value="FAD/NAD(P)-binding domain"/>
    <property type="match status" value="2"/>
</dbReference>
<proteinExistence type="predicted"/>
<dbReference type="Gene3D" id="3.50.50.60">
    <property type="entry name" value="FAD/NAD(P)-binding domain"/>
    <property type="match status" value="1"/>
</dbReference>
<sequence>MRTESDSPPHRHYKWLVVGGGIHGVSIASRLIGEGIIDGNTNGNNSLLIVDEQQELLYSWKERTRATGMTFLRSAVGFHLDIPAEGLRAFASGYGHNGNKQKQKQKPLSKKAKRQSKNNQHRSKHGLGTSNGYPNAENPDTTTVGRDYQRPSLKMFNDHCDNVIDKYKLMDFHFRGRVESIDVCDEDGGNKPMPLRVVVRNSSGVDADANASGGVRESPPPGTTIVSADNIVLAVGNDDPAVPEWVTHLTSENNGYNYDKSIYHLLQLPNGDPPDAKTNPLYKANTDPNWDDFDRHEPRHVAIIGGGISAVHKALQIASKNSRDEKKALVHIVSRHRVREQQFDTHQDWMMTQQLAQLSLDHGGKGLTKRQRKFGMVESPAERRRIIAGERIPGTVPSYMTRAGTNSLEKAMGEGSISWYVASVARASRNNEATGGAQTASGSTYTLELTNGETVGPLDEIILATGLGKKVPGNRILSPLAASASLPLGPCGYPLVDESLLWKPRMGSTTTSTNIFVAGGLAELELGPSARNIAGARMGAERIARAARRRTASR</sequence>
<dbReference type="OrthoDB" id="48566at2759"/>
<dbReference type="Proteomes" id="UP000291116">
    <property type="component" value="Unassembled WGS sequence"/>
</dbReference>
<feature type="compositionally biased region" description="Polar residues" evidence="1">
    <location>
        <begin position="128"/>
        <end position="144"/>
    </location>
</feature>
<feature type="region of interest" description="Disordered" evidence="1">
    <location>
        <begin position="93"/>
        <end position="147"/>
    </location>
</feature>
<organism evidence="2 3">
    <name type="scientific">Pseudo-nitzschia multistriata</name>
    <dbReference type="NCBI Taxonomy" id="183589"/>
    <lineage>
        <taxon>Eukaryota</taxon>
        <taxon>Sar</taxon>
        <taxon>Stramenopiles</taxon>
        <taxon>Ochrophyta</taxon>
        <taxon>Bacillariophyta</taxon>
        <taxon>Bacillariophyceae</taxon>
        <taxon>Bacillariophycidae</taxon>
        <taxon>Bacillariales</taxon>
        <taxon>Bacillariaceae</taxon>
        <taxon>Pseudo-nitzschia</taxon>
    </lineage>
</organism>
<accession>A0A448Z3B0</accession>
<keyword evidence="3" id="KW-1185">Reference proteome</keyword>
<evidence type="ECO:0000313" key="3">
    <source>
        <dbReference type="Proteomes" id="UP000291116"/>
    </source>
</evidence>
<dbReference type="AlphaFoldDB" id="A0A448Z3B0"/>
<name>A0A448Z3B0_9STRA</name>
<evidence type="ECO:0000313" key="2">
    <source>
        <dbReference type="EMBL" id="VEU36518.1"/>
    </source>
</evidence>
<protein>
    <submittedName>
        <fullName evidence="2">Uncharacterized protein</fullName>
    </submittedName>
</protein>
<dbReference type="PANTHER" id="PTHR38663">
    <property type="match status" value="1"/>
</dbReference>
<feature type="compositionally biased region" description="Basic residues" evidence="1">
    <location>
        <begin position="99"/>
        <end position="125"/>
    </location>
</feature>
<dbReference type="EMBL" id="CAACVS010000092">
    <property type="protein sequence ID" value="VEU36518.1"/>
    <property type="molecule type" value="Genomic_DNA"/>
</dbReference>